<evidence type="ECO:0000313" key="2">
    <source>
        <dbReference type="EMBL" id="MYM67725.1"/>
    </source>
</evidence>
<keyword evidence="1" id="KW-0732">Signal</keyword>
<accession>A0A7X4GQC3</accession>
<comment type="caution">
    <text evidence="2">The sequence shown here is derived from an EMBL/GenBank/DDBJ whole genome shotgun (WGS) entry which is preliminary data.</text>
</comment>
<evidence type="ECO:0000313" key="3">
    <source>
        <dbReference type="Proteomes" id="UP000450012"/>
    </source>
</evidence>
<feature type="chain" id="PRO_5030921992" description="DUF2946 domain-containing protein" evidence="1">
    <location>
        <begin position="24"/>
        <end position="127"/>
    </location>
</feature>
<feature type="signal peptide" evidence="1">
    <location>
        <begin position="1"/>
        <end position="23"/>
    </location>
</feature>
<evidence type="ECO:0000256" key="1">
    <source>
        <dbReference type="SAM" id="SignalP"/>
    </source>
</evidence>
<gene>
    <name evidence="2" type="ORF">GTP45_12895</name>
</gene>
<dbReference type="AlphaFoldDB" id="A0A7X4GQC3"/>
<keyword evidence="3" id="KW-1185">Reference proteome</keyword>
<dbReference type="Proteomes" id="UP000450012">
    <property type="component" value="Unassembled WGS sequence"/>
</dbReference>
<reference evidence="2 3" key="1">
    <citation type="submission" date="2019-12" db="EMBL/GenBank/DDBJ databases">
        <title>Novel species isolated from a subtropical stream in China.</title>
        <authorList>
            <person name="Lu H."/>
        </authorList>
    </citation>
    <scope>NUCLEOTIDE SEQUENCE [LARGE SCALE GENOMIC DNA]</scope>
    <source>
        <strain evidence="2 3">FT55W</strain>
    </source>
</reference>
<name>A0A7X4GQC3_9BURK</name>
<protein>
    <recommendedName>
        <fullName evidence="4">DUF2946 domain-containing protein</fullName>
    </recommendedName>
</protein>
<sequence>MTALFRSFVVWLMLLALPYQGYAAAQMQLCAVPSAQGAAVAAAMEMPSGPHDHAAMLAAQQLGSDKANHHTNLKCSGSACCSAAAPLLTLAIPSPLLPSAAAVPFYSDSLPAVDLAHPERPPQGRCA</sequence>
<dbReference type="EMBL" id="WWCK01000004">
    <property type="protein sequence ID" value="MYM67725.1"/>
    <property type="molecule type" value="Genomic_DNA"/>
</dbReference>
<evidence type="ECO:0008006" key="4">
    <source>
        <dbReference type="Google" id="ProtNLM"/>
    </source>
</evidence>
<organism evidence="2 3">
    <name type="scientific">Duganella rivi</name>
    <dbReference type="NCBI Taxonomy" id="2666083"/>
    <lineage>
        <taxon>Bacteria</taxon>
        <taxon>Pseudomonadati</taxon>
        <taxon>Pseudomonadota</taxon>
        <taxon>Betaproteobacteria</taxon>
        <taxon>Burkholderiales</taxon>
        <taxon>Oxalobacteraceae</taxon>
        <taxon>Telluria group</taxon>
        <taxon>Duganella</taxon>
    </lineage>
</organism>
<dbReference type="RefSeq" id="WP_161014299.1">
    <property type="nucleotide sequence ID" value="NZ_WWCK01000004.1"/>
</dbReference>
<proteinExistence type="predicted"/>